<reference evidence="1" key="1">
    <citation type="submission" date="2021-10" db="EMBL/GenBank/DDBJ databases">
        <title>Melipona bicolor Genome sequencing and assembly.</title>
        <authorList>
            <person name="Araujo N.S."/>
            <person name="Arias M.C."/>
        </authorList>
    </citation>
    <scope>NUCLEOTIDE SEQUENCE</scope>
    <source>
        <strain evidence="1">USP_2M_L1-L4_2017</strain>
        <tissue evidence="1">Whole body</tissue>
    </source>
</reference>
<dbReference type="EMBL" id="JAHYIQ010000001">
    <property type="protein sequence ID" value="KAK1136067.1"/>
    <property type="molecule type" value="Genomic_DNA"/>
</dbReference>
<name>A0AA40KX83_9HYME</name>
<gene>
    <name evidence="1" type="ORF">K0M31_000636</name>
</gene>
<evidence type="ECO:0000313" key="1">
    <source>
        <dbReference type="EMBL" id="KAK1136067.1"/>
    </source>
</evidence>
<dbReference type="Proteomes" id="UP001177670">
    <property type="component" value="Unassembled WGS sequence"/>
</dbReference>
<organism evidence="1 2">
    <name type="scientific">Melipona bicolor</name>
    <dbReference type="NCBI Taxonomy" id="60889"/>
    <lineage>
        <taxon>Eukaryota</taxon>
        <taxon>Metazoa</taxon>
        <taxon>Ecdysozoa</taxon>
        <taxon>Arthropoda</taxon>
        <taxon>Hexapoda</taxon>
        <taxon>Insecta</taxon>
        <taxon>Pterygota</taxon>
        <taxon>Neoptera</taxon>
        <taxon>Endopterygota</taxon>
        <taxon>Hymenoptera</taxon>
        <taxon>Apocrita</taxon>
        <taxon>Aculeata</taxon>
        <taxon>Apoidea</taxon>
        <taxon>Anthophila</taxon>
        <taxon>Apidae</taxon>
        <taxon>Melipona</taxon>
    </lineage>
</organism>
<accession>A0AA40KX83</accession>
<comment type="caution">
    <text evidence="1">The sequence shown here is derived from an EMBL/GenBank/DDBJ whole genome shotgun (WGS) entry which is preliminary data.</text>
</comment>
<evidence type="ECO:0000313" key="2">
    <source>
        <dbReference type="Proteomes" id="UP001177670"/>
    </source>
</evidence>
<sequence length="77" mass="9406">MSFAEERRAASSSRERGGGWVDGWVNGWMDGWMDGWIDGWIAWLASRERRKLKDEERMVEDGRRKMGRRWRRWKYLL</sequence>
<keyword evidence="2" id="KW-1185">Reference proteome</keyword>
<dbReference type="AlphaFoldDB" id="A0AA40KX83"/>
<proteinExistence type="predicted"/>
<protein>
    <submittedName>
        <fullName evidence="1">Uncharacterized protein</fullName>
    </submittedName>
</protein>